<dbReference type="SUPFAM" id="SSF49303">
    <property type="entry name" value="beta-Galactosidase/glucuronidase domain"/>
    <property type="match status" value="2"/>
</dbReference>
<dbReference type="InterPro" id="IPR050887">
    <property type="entry name" value="Beta-mannosidase_GH2"/>
</dbReference>
<dbReference type="InterPro" id="IPR017853">
    <property type="entry name" value="GH"/>
</dbReference>
<dbReference type="SUPFAM" id="SSF51445">
    <property type="entry name" value="(Trans)glycosidases"/>
    <property type="match status" value="1"/>
</dbReference>
<dbReference type="Gene3D" id="3.20.20.80">
    <property type="entry name" value="Glycosidases"/>
    <property type="match status" value="1"/>
</dbReference>
<dbReference type="Proteomes" id="UP000613113">
    <property type="component" value="Unassembled WGS sequence"/>
</dbReference>
<keyword evidence="4" id="KW-0325">Glycoprotein</keyword>
<accession>A0ABR6YPI7</accession>
<organism evidence="8 9">
    <name type="scientific">Undibacterium griseum</name>
    <dbReference type="NCBI Taxonomy" id="2762295"/>
    <lineage>
        <taxon>Bacteria</taxon>
        <taxon>Pseudomonadati</taxon>
        <taxon>Pseudomonadota</taxon>
        <taxon>Betaproteobacteria</taxon>
        <taxon>Burkholderiales</taxon>
        <taxon>Oxalobacteraceae</taxon>
        <taxon>Undibacterium</taxon>
    </lineage>
</organism>
<comment type="catalytic activity">
    <reaction evidence="1">
        <text>Hydrolysis of terminal, non-reducing beta-D-mannose residues in beta-D-mannosides.</text>
        <dbReference type="EC" id="3.2.1.25"/>
    </reaction>
</comment>
<evidence type="ECO:0000313" key="9">
    <source>
        <dbReference type="Proteomes" id="UP000613113"/>
    </source>
</evidence>
<dbReference type="Pfam" id="PF22666">
    <property type="entry name" value="Glyco_hydro_2_N2"/>
    <property type="match status" value="1"/>
</dbReference>
<dbReference type="Gene3D" id="2.60.40.10">
    <property type="entry name" value="Immunoglobulins"/>
    <property type="match status" value="1"/>
</dbReference>
<evidence type="ECO:0000256" key="1">
    <source>
        <dbReference type="ARBA" id="ARBA00000829"/>
    </source>
</evidence>
<keyword evidence="5" id="KW-0326">Glycosidase</keyword>
<dbReference type="GO" id="GO:0016787">
    <property type="term" value="F:hydrolase activity"/>
    <property type="evidence" value="ECO:0007669"/>
    <property type="project" value="UniProtKB-KW"/>
</dbReference>
<proteinExistence type="predicted"/>
<dbReference type="EC" id="3.2.1.25" evidence="2"/>
<evidence type="ECO:0000256" key="4">
    <source>
        <dbReference type="ARBA" id="ARBA00023180"/>
    </source>
</evidence>
<dbReference type="PANTHER" id="PTHR43730">
    <property type="entry name" value="BETA-MANNOSIDASE"/>
    <property type="match status" value="1"/>
</dbReference>
<dbReference type="InterPro" id="IPR054593">
    <property type="entry name" value="Beta-mannosidase-like_N2"/>
</dbReference>
<sequence length="839" mass="93850">MTAVTTHADTGQSVQDGWTMFLLPPESGSCLPSAALAQAAVHWPASLPCTAASVLRDHNQPVTDLQYLDQNDIWFSRLLSIGSGQHFLHFEGLAGHTEIFWNDRLILRTANMFVAYCIDLDQQQMRGSGRLSLRFPALDSLLAQRRPRPRWKTRLVAQQQLRWLRTSLLGRMPGWSPPVPPVGPYRAVRLETCPPVRLAEHQLHSKLMGGEGIVNGHFHLSAEHAVTQVNLHVGDQVQELLLHSNGTETVAQGELVFEEPQCWWPHTHGQPHLYSAFLEVSTSHGKHFLPLHDVGFRSIHVQQNDGDFHLHLNGVPVFCRGACWTPADLFSLNADNATLRAMLQLVRDAGMNMLRLPGTMLYESDAFYQLCDEMGILIWQDFMFANMDYPVADLEFALNIQHEAESFLRRTQNRPCLAVLCGNSEVEQQAAMLGIAREWWRNPFFSDTLPQLCHTLRPDVLYWPSSPAGGVMPFHTDSGIAHYFGVGAYLRPVDDARRSHVRFTTECLGFSNMPDEQQIETVLPDGEKPGPHPRWKQRIPRDNGTSWDFEDVRDHYLSALYQTDASRLRATDSERYTELARTVSGDIMAQTLHEWRRYGSSCRGALIWFWRDLWAGAGWGVIDAAGRPKAAYYFLKRAMAPLAVFFSDEGLNGLTIHIVNDRPAVFTGWLELHLYRNGSQRTASQRIAIQLSGHSSQMLSADALLPHFSDTAYAYRFGPAGHDLASTHLYPADAGSPVSSDYHFCLGQQAFLETDPGLSAEFTPDDAHSGILTLETRRVALAVCISAAGATADHNFFHLAPGIRQSVRLTTTADTLPAAVTLKALNMPVRLRCPLTDFS</sequence>
<keyword evidence="3 8" id="KW-0378">Hydrolase</keyword>
<evidence type="ECO:0000259" key="7">
    <source>
        <dbReference type="Pfam" id="PF22666"/>
    </source>
</evidence>
<gene>
    <name evidence="8" type="ORF">H8K27_11230</name>
</gene>
<protein>
    <recommendedName>
        <fullName evidence="2">beta-mannosidase</fullName>
        <ecNumber evidence="2">3.2.1.25</ecNumber>
    </recommendedName>
</protein>
<dbReference type="InterPro" id="IPR008979">
    <property type="entry name" value="Galactose-bd-like_sf"/>
</dbReference>
<feature type="domain" description="Beta-mannosidase Ig-fold" evidence="6">
    <location>
        <begin position="755"/>
        <end position="825"/>
    </location>
</feature>
<evidence type="ECO:0000256" key="3">
    <source>
        <dbReference type="ARBA" id="ARBA00022801"/>
    </source>
</evidence>
<name>A0ABR6YPI7_9BURK</name>
<dbReference type="Gene3D" id="2.60.120.260">
    <property type="entry name" value="Galactose-binding domain-like"/>
    <property type="match status" value="1"/>
</dbReference>
<dbReference type="InterPro" id="IPR041625">
    <property type="entry name" value="Beta-mannosidase_Ig"/>
</dbReference>
<feature type="domain" description="Beta-mannosidase-like galactose-binding" evidence="7">
    <location>
        <begin position="64"/>
        <end position="186"/>
    </location>
</feature>
<dbReference type="PANTHER" id="PTHR43730:SF1">
    <property type="entry name" value="BETA-MANNOSIDASE"/>
    <property type="match status" value="1"/>
</dbReference>
<dbReference type="EMBL" id="JACOGC010000004">
    <property type="protein sequence ID" value="MBC3885703.1"/>
    <property type="molecule type" value="Genomic_DNA"/>
</dbReference>
<reference evidence="8 9" key="1">
    <citation type="submission" date="2020-08" db="EMBL/GenBank/DDBJ databases">
        <title>Novel species isolated from subtropical streams in China.</title>
        <authorList>
            <person name="Lu H."/>
        </authorList>
    </citation>
    <scope>NUCLEOTIDE SEQUENCE [LARGE SCALE GENOMIC DNA]</scope>
    <source>
        <strain evidence="8 9">FT31W</strain>
    </source>
</reference>
<dbReference type="Pfam" id="PF17753">
    <property type="entry name" value="Ig_mannosidase"/>
    <property type="match status" value="1"/>
</dbReference>
<comment type="caution">
    <text evidence="8">The sequence shown here is derived from an EMBL/GenBank/DDBJ whole genome shotgun (WGS) entry which is preliminary data.</text>
</comment>
<evidence type="ECO:0000256" key="2">
    <source>
        <dbReference type="ARBA" id="ARBA00012754"/>
    </source>
</evidence>
<evidence type="ECO:0000259" key="6">
    <source>
        <dbReference type="Pfam" id="PF17753"/>
    </source>
</evidence>
<keyword evidence="9" id="KW-1185">Reference proteome</keyword>
<dbReference type="SUPFAM" id="SSF49785">
    <property type="entry name" value="Galactose-binding domain-like"/>
    <property type="match status" value="1"/>
</dbReference>
<dbReference type="InterPro" id="IPR036156">
    <property type="entry name" value="Beta-gal/glucu_dom_sf"/>
</dbReference>
<evidence type="ECO:0000313" key="8">
    <source>
        <dbReference type="EMBL" id="MBC3885703.1"/>
    </source>
</evidence>
<dbReference type="RefSeq" id="WP_186863272.1">
    <property type="nucleotide sequence ID" value="NZ_JACOGC010000004.1"/>
</dbReference>
<dbReference type="InterPro" id="IPR013783">
    <property type="entry name" value="Ig-like_fold"/>
</dbReference>
<evidence type="ECO:0000256" key="5">
    <source>
        <dbReference type="ARBA" id="ARBA00023295"/>
    </source>
</evidence>